<organism evidence="1 2">
    <name type="scientific">Nitrosomonas communis</name>
    <dbReference type="NCBI Taxonomy" id="44574"/>
    <lineage>
        <taxon>Bacteria</taxon>
        <taxon>Pseudomonadati</taxon>
        <taxon>Pseudomonadota</taxon>
        <taxon>Betaproteobacteria</taxon>
        <taxon>Nitrosomonadales</taxon>
        <taxon>Nitrosomonadaceae</taxon>
        <taxon>Nitrosomonas</taxon>
    </lineage>
</organism>
<dbReference type="SUPFAM" id="SSF51338">
    <property type="entry name" value="Composite domain of metallo-dependent hydrolases"/>
    <property type="match status" value="1"/>
</dbReference>
<dbReference type="Gene3D" id="2.30.40.10">
    <property type="entry name" value="Urease, subunit C, domain 1"/>
    <property type="match status" value="1"/>
</dbReference>
<evidence type="ECO:0000313" key="1">
    <source>
        <dbReference type="EMBL" id="TYP92385.1"/>
    </source>
</evidence>
<proteinExistence type="predicted"/>
<accession>A0A5D3YJ06</accession>
<gene>
    <name evidence="1" type="ORF">BCL69_100670</name>
</gene>
<dbReference type="Proteomes" id="UP000324176">
    <property type="component" value="Unassembled WGS sequence"/>
</dbReference>
<evidence type="ECO:0000313" key="2">
    <source>
        <dbReference type="Proteomes" id="UP000324176"/>
    </source>
</evidence>
<comment type="caution">
    <text evidence="1">The sequence shown here is derived from an EMBL/GenBank/DDBJ whole genome shotgun (WGS) entry which is preliminary data.</text>
</comment>
<dbReference type="GO" id="GO:0016810">
    <property type="term" value="F:hydrolase activity, acting on carbon-nitrogen (but not peptide) bonds"/>
    <property type="evidence" value="ECO:0007669"/>
    <property type="project" value="InterPro"/>
</dbReference>
<dbReference type="EMBL" id="VNHT01000006">
    <property type="protein sequence ID" value="TYP92385.1"/>
    <property type="molecule type" value="Genomic_DNA"/>
</dbReference>
<dbReference type="InterPro" id="IPR011059">
    <property type="entry name" value="Metal-dep_hydrolase_composite"/>
</dbReference>
<dbReference type="AlphaFoldDB" id="A0A5D3YJ06"/>
<protein>
    <submittedName>
        <fullName evidence="1">5-methylthioadenosine/S-adenosylhomocysteine deaminase</fullName>
    </submittedName>
</protein>
<name>A0A5D3YJ06_9PROT</name>
<reference evidence="1 2" key="1">
    <citation type="submission" date="2019-07" db="EMBL/GenBank/DDBJ databases">
        <title>Active sludge and wastewater microbial communities from Klosterneuburg, Austria.</title>
        <authorList>
            <person name="Wagner M."/>
        </authorList>
    </citation>
    <scope>NUCLEOTIDE SEQUENCE [LARGE SCALE GENOMIC DNA]</scope>
    <source>
        <strain evidence="1 2">Nm2</strain>
    </source>
</reference>
<sequence length="79" mass="8754">MDSMSVLVQMVTLNGAIAWGSIKSWIPLAIGKAADIKKPIDFSSLTLSPCFDPISHLVYVADHELVIRFPNQKRREGKT</sequence>